<dbReference type="InterPro" id="IPR008278">
    <property type="entry name" value="4-PPantetheinyl_Trfase_dom"/>
</dbReference>
<dbReference type="RefSeq" id="WP_007217641.1">
    <property type="nucleotide sequence ID" value="NZ_KQ968679.1"/>
</dbReference>
<dbReference type="Gene3D" id="3.90.470.20">
    <property type="entry name" value="4'-phosphopantetheinyl transferase domain"/>
    <property type="match status" value="1"/>
</dbReference>
<feature type="domain" description="4'-phosphopantetheinyl transferase" evidence="2">
    <location>
        <begin position="106"/>
        <end position="204"/>
    </location>
</feature>
<sequence>MSLFIQHTYPSYKWGVWKMDETLDELLSMLPQQETYLEGLQRFSAEHRRLEWLSVRVLVFTLLGEEKEIAYYPSGKPYLADKSASISISHTRGYVSVIIGEAGKEVGIDIEQYGERVHKVAHKYMRTDEPLSSYQGTDTWALLLHWSAKEVMFKCMNTPEVDFREHLRIFPFTVTEKGVFSAEEYRTPEQRKFEIRYLLHPDFVLTWQVDQF</sequence>
<dbReference type="SMR" id="A0A139LSD0"/>
<proteinExistence type="predicted"/>
<dbReference type="PATRIC" id="fig|329854.7.peg.907"/>
<dbReference type="GO" id="GO:0000287">
    <property type="term" value="F:magnesium ion binding"/>
    <property type="evidence" value="ECO:0007669"/>
    <property type="project" value="InterPro"/>
</dbReference>
<gene>
    <name evidence="3" type="ORF">HMPREF2531_00902</name>
</gene>
<dbReference type="AlphaFoldDB" id="A0A139LSD0"/>
<dbReference type="Proteomes" id="UP000070319">
    <property type="component" value="Unassembled WGS sequence"/>
</dbReference>
<organism evidence="3">
    <name type="scientific">Bacteroides intestinalis</name>
    <dbReference type="NCBI Taxonomy" id="329854"/>
    <lineage>
        <taxon>Bacteria</taxon>
        <taxon>Pseudomonadati</taxon>
        <taxon>Bacteroidota</taxon>
        <taxon>Bacteroidia</taxon>
        <taxon>Bacteroidales</taxon>
        <taxon>Bacteroidaceae</taxon>
        <taxon>Bacteroides</taxon>
    </lineage>
</organism>
<dbReference type="Pfam" id="PF01648">
    <property type="entry name" value="ACPS"/>
    <property type="match status" value="1"/>
</dbReference>
<protein>
    <recommendedName>
        <fullName evidence="2">4'-phosphopantetheinyl transferase domain-containing protein</fullName>
    </recommendedName>
</protein>
<evidence type="ECO:0000259" key="2">
    <source>
        <dbReference type="Pfam" id="PF01648"/>
    </source>
</evidence>
<evidence type="ECO:0000313" key="3">
    <source>
        <dbReference type="EMBL" id="KXT54369.1"/>
    </source>
</evidence>
<dbReference type="GO" id="GO:0008897">
    <property type="term" value="F:holo-[acyl-carrier-protein] synthase activity"/>
    <property type="evidence" value="ECO:0007669"/>
    <property type="project" value="InterPro"/>
</dbReference>
<dbReference type="EMBL" id="LTDF01000045">
    <property type="protein sequence ID" value="KXT54369.1"/>
    <property type="molecule type" value="Genomic_DNA"/>
</dbReference>
<comment type="caution">
    <text evidence="3">The sequence shown here is derived from an EMBL/GenBank/DDBJ whole genome shotgun (WGS) entry which is preliminary data.</text>
</comment>
<dbReference type="InterPro" id="IPR037143">
    <property type="entry name" value="4-PPantetheinyl_Trfase_dom_sf"/>
</dbReference>
<name>A0A139LSD0_9BACE</name>
<dbReference type="SUPFAM" id="SSF56214">
    <property type="entry name" value="4'-phosphopantetheinyl transferase"/>
    <property type="match status" value="2"/>
</dbReference>
<reference evidence="3 4" key="1">
    <citation type="submission" date="2016-02" db="EMBL/GenBank/DDBJ databases">
        <authorList>
            <person name="Wen L."/>
            <person name="He K."/>
            <person name="Yang H."/>
        </authorList>
    </citation>
    <scope>NUCLEOTIDE SEQUENCE [LARGE SCALE GENOMIC DNA]</scope>
    <source>
        <strain evidence="3 4">KLE1704</strain>
    </source>
</reference>
<evidence type="ECO:0000256" key="1">
    <source>
        <dbReference type="ARBA" id="ARBA00022679"/>
    </source>
</evidence>
<keyword evidence="1" id="KW-0808">Transferase</keyword>
<evidence type="ECO:0000313" key="4">
    <source>
        <dbReference type="Proteomes" id="UP000070319"/>
    </source>
</evidence>
<dbReference type="GeneID" id="66307510"/>
<accession>A0A139LSD0</accession>